<keyword evidence="4" id="KW-0964">Secreted</keyword>
<comment type="similarity">
    <text evidence="2">Belongs to the pectinesterase family.</text>
</comment>
<evidence type="ECO:0000256" key="2">
    <source>
        <dbReference type="ARBA" id="ARBA00008891"/>
    </source>
</evidence>
<evidence type="ECO:0000313" key="11">
    <source>
        <dbReference type="EMBL" id="KAG7379380.1"/>
    </source>
</evidence>
<dbReference type="InterPro" id="IPR033131">
    <property type="entry name" value="Pectinesterase_Asp_AS"/>
</dbReference>
<feature type="signal peptide" evidence="9">
    <location>
        <begin position="1"/>
        <end position="20"/>
    </location>
</feature>
<dbReference type="Proteomes" id="UP000693981">
    <property type="component" value="Unassembled WGS sequence"/>
</dbReference>
<evidence type="ECO:0000256" key="7">
    <source>
        <dbReference type="ARBA" id="ARBA00047928"/>
    </source>
</evidence>
<dbReference type="GO" id="GO:0030599">
    <property type="term" value="F:pectinesterase activity"/>
    <property type="evidence" value="ECO:0007669"/>
    <property type="project" value="UniProtKB-UniRule"/>
</dbReference>
<name>A0A8T1VGL1_9STRA</name>
<feature type="active site" evidence="8">
    <location>
        <position position="206"/>
    </location>
</feature>
<dbReference type="GO" id="GO:0042545">
    <property type="term" value="P:cell wall modification"/>
    <property type="evidence" value="ECO:0007669"/>
    <property type="project" value="UniProtKB-UniRule"/>
</dbReference>
<dbReference type="Pfam" id="PF01095">
    <property type="entry name" value="Pectinesterase"/>
    <property type="match status" value="1"/>
</dbReference>
<organism evidence="11 12">
    <name type="scientific">Phytophthora boehmeriae</name>
    <dbReference type="NCBI Taxonomy" id="109152"/>
    <lineage>
        <taxon>Eukaryota</taxon>
        <taxon>Sar</taxon>
        <taxon>Stramenopiles</taxon>
        <taxon>Oomycota</taxon>
        <taxon>Peronosporomycetes</taxon>
        <taxon>Peronosporales</taxon>
        <taxon>Peronosporaceae</taxon>
        <taxon>Phytophthora</taxon>
    </lineage>
</organism>
<dbReference type="PANTHER" id="PTHR31321">
    <property type="entry name" value="ACYL-COA THIOESTER HYDROLASE YBHC-RELATED"/>
    <property type="match status" value="1"/>
</dbReference>
<keyword evidence="6 9" id="KW-0378">Hydrolase</keyword>
<feature type="chain" id="PRO_5035964579" description="Pectinesterase" evidence="9">
    <location>
        <begin position="21"/>
        <end position="350"/>
    </location>
</feature>
<evidence type="ECO:0000256" key="6">
    <source>
        <dbReference type="ARBA" id="ARBA00022801"/>
    </source>
</evidence>
<dbReference type="FunFam" id="2.160.20.10:FF:000014">
    <property type="entry name" value="Pectinesterase"/>
    <property type="match status" value="1"/>
</dbReference>
<dbReference type="GO" id="GO:0005576">
    <property type="term" value="C:extracellular region"/>
    <property type="evidence" value="ECO:0007669"/>
    <property type="project" value="UniProtKB-SubCell"/>
</dbReference>
<evidence type="ECO:0000256" key="8">
    <source>
        <dbReference type="PROSITE-ProRule" id="PRU10040"/>
    </source>
</evidence>
<dbReference type="EC" id="3.1.1.11" evidence="3 9"/>
<gene>
    <name evidence="11" type="ORF">PHYBOEH_011956</name>
</gene>
<dbReference type="PANTHER" id="PTHR31321:SF57">
    <property type="entry name" value="PECTINESTERASE 53-RELATED"/>
    <property type="match status" value="1"/>
</dbReference>
<evidence type="ECO:0000256" key="9">
    <source>
        <dbReference type="RuleBase" id="RU000589"/>
    </source>
</evidence>
<comment type="catalytic activity">
    <reaction evidence="7 9">
        <text>[(1-&gt;4)-alpha-D-galacturonosyl methyl ester](n) + n H2O = [(1-&gt;4)-alpha-D-galacturonosyl](n) + n methanol + n H(+)</text>
        <dbReference type="Rhea" id="RHEA:22380"/>
        <dbReference type="Rhea" id="RHEA-COMP:14570"/>
        <dbReference type="Rhea" id="RHEA-COMP:14573"/>
        <dbReference type="ChEBI" id="CHEBI:15377"/>
        <dbReference type="ChEBI" id="CHEBI:15378"/>
        <dbReference type="ChEBI" id="CHEBI:17790"/>
        <dbReference type="ChEBI" id="CHEBI:140522"/>
        <dbReference type="ChEBI" id="CHEBI:140523"/>
        <dbReference type="EC" id="3.1.1.11"/>
    </reaction>
</comment>
<keyword evidence="12" id="KW-1185">Reference proteome</keyword>
<dbReference type="AlphaFoldDB" id="A0A8T1VGL1"/>
<evidence type="ECO:0000256" key="3">
    <source>
        <dbReference type="ARBA" id="ARBA00013229"/>
    </source>
</evidence>
<evidence type="ECO:0000313" key="12">
    <source>
        <dbReference type="Proteomes" id="UP000693981"/>
    </source>
</evidence>
<proteinExistence type="inferred from homology"/>
<dbReference type="InterPro" id="IPR000070">
    <property type="entry name" value="Pectinesterase_cat"/>
</dbReference>
<evidence type="ECO:0000256" key="4">
    <source>
        <dbReference type="ARBA" id="ARBA00022525"/>
    </source>
</evidence>
<evidence type="ECO:0000256" key="5">
    <source>
        <dbReference type="ARBA" id="ARBA00022729"/>
    </source>
</evidence>
<comment type="subcellular location">
    <subcellularLocation>
        <location evidence="1">Secreted</location>
    </subcellularLocation>
</comment>
<dbReference type="PROSITE" id="PS00503">
    <property type="entry name" value="PECTINESTERASE_2"/>
    <property type="match status" value="1"/>
</dbReference>
<keyword evidence="5 9" id="KW-0732">Signal</keyword>
<reference evidence="11" key="1">
    <citation type="submission" date="2021-02" db="EMBL/GenBank/DDBJ databases">
        <authorList>
            <person name="Palmer J.M."/>
        </authorList>
    </citation>
    <scope>NUCLEOTIDE SEQUENCE</scope>
    <source>
        <strain evidence="11">SCRP23</strain>
    </source>
</reference>
<feature type="domain" description="Pectinesterase catalytic" evidence="10">
    <location>
        <begin position="49"/>
        <end position="323"/>
    </location>
</feature>
<dbReference type="GO" id="GO:0045490">
    <property type="term" value="P:pectin catabolic process"/>
    <property type="evidence" value="ECO:0007669"/>
    <property type="project" value="UniProtKB-UniRule"/>
</dbReference>
<evidence type="ECO:0000256" key="1">
    <source>
        <dbReference type="ARBA" id="ARBA00004613"/>
    </source>
</evidence>
<comment type="pathway">
    <text evidence="9">Glycan metabolism; pectin degradation; 2-dehydro-3-deoxy-D-gluconate from pectin: step 1/5.</text>
</comment>
<comment type="caution">
    <text evidence="11">The sequence shown here is derived from an EMBL/GenBank/DDBJ whole genome shotgun (WGS) entry which is preliminary data.</text>
</comment>
<protein>
    <recommendedName>
        <fullName evidence="3 9">Pectinesterase</fullName>
        <ecNumber evidence="3 9">3.1.1.11</ecNumber>
    </recommendedName>
</protein>
<evidence type="ECO:0000259" key="10">
    <source>
        <dbReference type="Pfam" id="PF01095"/>
    </source>
</evidence>
<sequence length="350" mass="37810">MQTFALPLAVLAGLATSALGQSTAACSGPNARVEPPAGAIVIDATGAHAGSFRNVSAGVASLDPKTTNEQTIFVLPGVYTEQVFVTPLAGPLVFQGYTCDAMSYAGNKVTITHNKAQRDIPPEIGGETRNDMTSTMRLWSNNVKVYNLNVANTAVFNSTGSQALAINVNATNYGFYGCNLTGYQDTVLINKGREIFARSYINGAVDFIFGQNATGWFESCDIEVIGKGYITASGRASEAIDSWYVFNRNRVFGTIGAGLSYLGRPWRQFARVVWQNSEIGDVINPEGWTRWDATTSTDNVYYKEFNNTGAGATPDKRVAFSGQLDAPLDIKTILGENYASEWWVDSSYLV</sequence>
<accession>A0A8T1VGL1</accession>
<dbReference type="OrthoDB" id="2019149at2759"/>
<dbReference type="EMBL" id="JAGDFL010000953">
    <property type="protein sequence ID" value="KAG7379380.1"/>
    <property type="molecule type" value="Genomic_DNA"/>
</dbReference>
<keyword evidence="9" id="KW-0063">Aspartyl esterase</keyword>